<dbReference type="EMBL" id="QFQP01000012">
    <property type="protein sequence ID" value="PZR12320.1"/>
    <property type="molecule type" value="Genomic_DNA"/>
</dbReference>
<name>A0A2W5T9X6_9BACT</name>
<comment type="caution">
    <text evidence="1">The sequence shown here is derived from an EMBL/GenBank/DDBJ whole genome shotgun (WGS) entry which is preliminary data.</text>
</comment>
<proteinExistence type="predicted"/>
<dbReference type="AlphaFoldDB" id="A0A2W5T9X6"/>
<reference evidence="1 2" key="1">
    <citation type="submission" date="2017-08" db="EMBL/GenBank/DDBJ databases">
        <title>Infants hospitalized years apart are colonized by the same room-sourced microbial strains.</title>
        <authorList>
            <person name="Brooks B."/>
            <person name="Olm M.R."/>
            <person name="Firek B.A."/>
            <person name="Baker R."/>
            <person name="Thomas B.C."/>
            <person name="Morowitz M.J."/>
            <person name="Banfield J.F."/>
        </authorList>
    </citation>
    <scope>NUCLEOTIDE SEQUENCE [LARGE SCALE GENOMIC DNA]</scope>
    <source>
        <strain evidence="1">S2_003_000_R2_14</strain>
    </source>
</reference>
<protein>
    <submittedName>
        <fullName evidence="1">Uncharacterized protein</fullName>
    </submittedName>
</protein>
<organism evidence="1 2">
    <name type="scientific">Archangium gephyra</name>
    <dbReference type="NCBI Taxonomy" id="48"/>
    <lineage>
        <taxon>Bacteria</taxon>
        <taxon>Pseudomonadati</taxon>
        <taxon>Myxococcota</taxon>
        <taxon>Myxococcia</taxon>
        <taxon>Myxococcales</taxon>
        <taxon>Cystobacterineae</taxon>
        <taxon>Archangiaceae</taxon>
        <taxon>Archangium</taxon>
    </lineage>
</organism>
<accession>A0A2W5T9X6</accession>
<sequence length="104" mass="11309">MSATVELFEAIAKENVAAMKEALRNGANRKAPYGAGDRDVLLDHGVPLLHQPKGCSDKTLLHRAAAFSRMPVIRMRVRRGIAAAHRRGEVPANMLTLPGAKSKR</sequence>
<evidence type="ECO:0000313" key="2">
    <source>
        <dbReference type="Proteomes" id="UP000249061"/>
    </source>
</evidence>
<gene>
    <name evidence="1" type="ORF">DI536_15570</name>
</gene>
<dbReference type="Proteomes" id="UP000249061">
    <property type="component" value="Unassembled WGS sequence"/>
</dbReference>
<evidence type="ECO:0000313" key="1">
    <source>
        <dbReference type="EMBL" id="PZR12320.1"/>
    </source>
</evidence>